<protein>
    <submittedName>
        <fullName evidence="3">LOW QUALITY PROTEIN: putative F-box/LRR-repeat protein At3g58880</fullName>
    </submittedName>
</protein>
<dbReference type="InterPro" id="IPR001810">
    <property type="entry name" value="F-box_dom"/>
</dbReference>
<feature type="domain" description="F-box" evidence="1">
    <location>
        <begin position="1"/>
        <end position="49"/>
    </location>
</feature>
<sequence>MDRVSSLPEELLCHVLSFLTTKEAALTSILSKRWRYLFAFVPNLKFDNSVFLHDPEESNREKKKGIRQSFVDFVDRVLALQGDSIIEKFFLKCKLVLISQLVNQWICNVLRRGVLDMDLSIDLGQERCMFVETFMSTTVVELKLGSGCRISFRPGLISLPMLKTLTLVDSGLSDSGQLQMLLSACPALEALELTNVRWCYADATVSSASLKTLTIGSANSLHTLSFDTPNLLCLNHSALVREDYPLVNLEKLVEAHIKLDRGISMYDNVPKLLSGICSVQKLYLSPGTLEVLGLCCQAMPVFNNLTFLDIESNMNILWKAMPVLLKNCPHLETLVMKGGLVHCITDYCGDACTCKSRKEKGRSLTSCPVKRLEIREFQGRSIEMDMIKHFLDYFPCLKDMEIYVEDGRPEHLAPITFDSPYNHLSGRNVKIKVHDSLT</sequence>
<dbReference type="PANTHER" id="PTHR31293">
    <property type="entry name" value="RNI-LIKE SUPERFAMILY PROTEIN"/>
    <property type="match status" value="1"/>
</dbReference>
<dbReference type="RefSeq" id="XP_019099951.1">
    <property type="nucleotide sequence ID" value="XM_019244406.1"/>
</dbReference>
<dbReference type="InterPro" id="IPR053781">
    <property type="entry name" value="F-box_AtFBL13-like"/>
</dbReference>
<dbReference type="CDD" id="cd22160">
    <property type="entry name" value="F-box_AtFBL13-like"/>
    <property type="match status" value="1"/>
</dbReference>
<dbReference type="SUPFAM" id="SSF81383">
    <property type="entry name" value="F-box domain"/>
    <property type="match status" value="1"/>
</dbReference>
<dbReference type="Gene3D" id="3.80.10.10">
    <property type="entry name" value="Ribonuclease Inhibitor"/>
    <property type="match status" value="1"/>
</dbReference>
<dbReference type="Gene3D" id="1.20.1280.50">
    <property type="match status" value="1"/>
</dbReference>
<dbReference type="InterPro" id="IPR055294">
    <property type="entry name" value="FBL60-like"/>
</dbReference>
<evidence type="ECO:0000313" key="2">
    <source>
        <dbReference type="Proteomes" id="UP000694864"/>
    </source>
</evidence>
<dbReference type="Pfam" id="PF24758">
    <property type="entry name" value="LRR_At5g56370"/>
    <property type="match status" value="1"/>
</dbReference>
<dbReference type="SUPFAM" id="SSF52047">
    <property type="entry name" value="RNI-like"/>
    <property type="match status" value="1"/>
</dbReference>
<reference evidence="3" key="2">
    <citation type="submission" date="2025-08" db="UniProtKB">
        <authorList>
            <consortium name="RefSeq"/>
        </authorList>
    </citation>
    <scope>IDENTIFICATION</scope>
    <source>
        <tissue evidence="3">Leaf</tissue>
    </source>
</reference>
<keyword evidence="2" id="KW-1185">Reference proteome</keyword>
<dbReference type="InterPro" id="IPR055411">
    <property type="entry name" value="LRR_FXL15/At3g58940/PEG3-like"/>
</dbReference>
<dbReference type="PANTHER" id="PTHR31293:SF16">
    <property type="entry name" value="RNI-LIKE SUPERFAMILY PROTEIN"/>
    <property type="match status" value="1"/>
</dbReference>
<gene>
    <name evidence="3" type="primary">LOC109132638</name>
</gene>
<evidence type="ECO:0000259" key="1">
    <source>
        <dbReference type="PROSITE" id="PS50181"/>
    </source>
</evidence>
<accession>A0ABM1RLR3</accession>
<dbReference type="Proteomes" id="UP000694864">
    <property type="component" value="Chromosome 4"/>
</dbReference>
<dbReference type="InterPro" id="IPR006566">
    <property type="entry name" value="FBD"/>
</dbReference>
<proteinExistence type="predicted"/>
<name>A0ABM1RLR3_CAMSA</name>
<dbReference type="PROSITE" id="PS50181">
    <property type="entry name" value="FBOX"/>
    <property type="match status" value="1"/>
</dbReference>
<dbReference type="Pfam" id="PF00646">
    <property type="entry name" value="F-box"/>
    <property type="match status" value="1"/>
</dbReference>
<reference evidence="2" key="1">
    <citation type="journal article" date="2014" name="Nat. Commun.">
        <title>The emerging biofuel crop Camelina sativa retains a highly undifferentiated hexaploid genome structure.</title>
        <authorList>
            <person name="Kagale S."/>
            <person name="Koh C."/>
            <person name="Nixon J."/>
            <person name="Bollina V."/>
            <person name="Clarke W.E."/>
            <person name="Tuteja R."/>
            <person name="Spillane C."/>
            <person name="Robinson S.J."/>
            <person name="Links M.G."/>
            <person name="Clarke C."/>
            <person name="Higgins E.E."/>
            <person name="Huebert T."/>
            <person name="Sharpe A.G."/>
            <person name="Parkin I.A."/>
        </authorList>
    </citation>
    <scope>NUCLEOTIDE SEQUENCE [LARGE SCALE GENOMIC DNA]</scope>
    <source>
        <strain evidence="2">cv. DH55</strain>
    </source>
</reference>
<dbReference type="InterPro" id="IPR036047">
    <property type="entry name" value="F-box-like_dom_sf"/>
</dbReference>
<evidence type="ECO:0000313" key="3">
    <source>
        <dbReference type="RefSeq" id="XP_019099951.1"/>
    </source>
</evidence>
<dbReference type="SMART" id="SM00579">
    <property type="entry name" value="FBD"/>
    <property type="match status" value="1"/>
</dbReference>
<dbReference type="SMART" id="SM00256">
    <property type="entry name" value="FBOX"/>
    <property type="match status" value="1"/>
</dbReference>
<organism evidence="2 3">
    <name type="scientific">Camelina sativa</name>
    <name type="common">False flax</name>
    <name type="synonym">Myagrum sativum</name>
    <dbReference type="NCBI Taxonomy" id="90675"/>
    <lineage>
        <taxon>Eukaryota</taxon>
        <taxon>Viridiplantae</taxon>
        <taxon>Streptophyta</taxon>
        <taxon>Embryophyta</taxon>
        <taxon>Tracheophyta</taxon>
        <taxon>Spermatophyta</taxon>
        <taxon>Magnoliopsida</taxon>
        <taxon>eudicotyledons</taxon>
        <taxon>Gunneridae</taxon>
        <taxon>Pentapetalae</taxon>
        <taxon>rosids</taxon>
        <taxon>malvids</taxon>
        <taxon>Brassicales</taxon>
        <taxon>Brassicaceae</taxon>
        <taxon>Camelineae</taxon>
        <taxon>Camelina</taxon>
    </lineage>
</organism>
<dbReference type="InterPro" id="IPR032675">
    <property type="entry name" value="LRR_dom_sf"/>
</dbReference>
<dbReference type="GeneID" id="109132638"/>